<dbReference type="Proteomes" id="UP001596380">
    <property type="component" value="Unassembled WGS sequence"/>
</dbReference>
<name>A0ABW2CLP2_9ACTN</name>
<dbReference type="PANTHER" id="PTHR42877">
    <property type="entry name" value="L-ORNITHINE N(5)-MONOOXYGENASE-RELATED"/>
    <property type="match status" value="1"/>
</dbReference>
<dbReference type="PANTHER" id="PTHR42877:SF4">
    <property type="entry name" value="FAD_NAD(P)-BINDING DOMAIN-CONTAINING PROTEIN-RELATED"/>
    <property type="match status" value="1"/>
</dbReference>
<dbReference type="GO" id="GO:0004497">
    <property type="term" value="F:monooxygenase activity"/>
    <property type="evidence" value="ECO:0007669"/>
    <property type="project" value="UniProtKB-KW"/>
</dbReference>
<comment type="caution">
    <text evidence="1">The sequence shown here is derived from an EMBL/GenBank/DDBJ whole genome shotgun (WGS) entry which is preliminary data.</text>
</comment>
<proteinExistence type="predicted"/>
<organism evidence="1 2">
    <name type="scientific">Actinomadura yumaensis</name>
    <dbReference type="NCBI Taxonomy" id="111807"/>
    <lineage>
        <taxon>Bacteria</taxon>
        <taxon>Bacillati</taxon>
        <taxon>Actinomycetota</taxon>
        <taxon>Actinomycetes</taxon>
        <taxon>Streptosporangiales</taxon>
        <taxon>Thermomonosporaceae</taxon>
        <taxon>Actinomadura</taxon>
    </lineage>
</organism>
<protein>
    <submittedName>
        <fullName evidence="1">Flavin-containing monooxygenase</fullName>
        <ecNumber evidence="1">1.14.13.-</ecNumber>
    </submittedName>
</protein>
<dbReference type="RefSeq" id="WP_160823565.1">
    <property type="nucleotide sequence ID" value="NZ_JBHSXS010000010.1"/>
</dbReference>
<dbReference type="EC" id="1.14.13.-" evidence="1"/>
<dbReference type="Pfam" id="PF13738">
    <property type="entry name" value="Pyr_redox_3"/>
    <property type="match status" value="1"/>
</dbReference>
<evidence type="ECO:0000313" key="1">
    <source>
        <dbReference type="EMBL" id="MFC6881850.1"/>
    </source>
</evidence>
<accession>A0ABW2CLP2</accession>
<sequence length="492" mass="55552">MDHEVAIVGAGFSGLGIAIELKRHGLDDFVIVDQRADIGGVWLANTYPGIAVDIPSASYSFSYEPNPDWSRVFAPGAELKRYADHCADKYGLRPHLRLGTRVERARWDEAARLWRLATPSGEITARFLITANGVLHQPKRPDIPGLDDFAGKVMHTAEWDASHDLSGRRVGLIGTGASALQVIPRIAAEVGRLHVYQRTAIWVAPKPDFRVPRPVRRLFRAVPATQRAVRAVTNAVVELFLVTGITQNRRYPFVVRVIERVCRAHLRRQVPDPELRRALTPTYGFGCKRPSMSSTYYPAFLRGNVELVTAGIERITPKGVRTADGREQEFDTLILGTGFKVIEPDNLPPYPITGRDGVDLGEHWARERYHAYEGTSVPQAPNLWMLMGPYSFTGYSWFGMIEYQSTHVLRCLTEARRRGATRVQVRQEADDRFFRDMLRRAKGTAFYNNNCASSNSYYFDASGDAPLLRPTSTLQALRRSRRFRLDDYSFTR</sequence>
<dbReference type="InterPro" id="IPR036188">
    <property type="entry name" value="FAD/NAD-bd_sf"/>
</dbReference>
<keyword evidence="2" id="KW-1185">Reference proteome</keyword>
<keyword evidence="1" id="KW-0503">Monooxygenase</keyword>
<gene>
    <name evidence="1" type="ORF">ACFQKB_18990</name>
</gene>
<evidence type="ECO:0000313" key="2">
    <source>
        <dbReference type="Proteomes" id="UP001596380"/>
    </source>
</evidence>
<dbReference type="Gene3D" id="3.50.50.60">
    <property type="entry name" value="FAD/NAD(P)-binding domain"/>
    <property type="match status" value="2"/>
</dbReference>
<keyword evidence="1" id="KW-0560">Oxidoreductase</keyword>
<reference evidence="2" key="1">
    <citation type="journal article" date="2019" name="Int. J. Syst. Evol. Microbiol.">
        <title>The Global Catalogue of Microorganisms (GCM) 10K type strain sequencing project: providing services to taxonomists for standard genome sequencing and annotation.</title>
        <authorList>
            <consortium name="The Broad Institute Genomics Platform"/>
            <consortium name="The Broad Institute Genome Sequencing Center for Infectious Disease"/>
            <person name="Wu L."/>
            <person name="Ma J."/>
        </authorList>
    </citation>
    <scope>NUCLEOTIDE SEQUENCE [LARGE SCALE GENOMIC DNA]</scope>
    <source>
        <strain evidence="2">JCM 3369</strain>
    </source>
</reference>
<dbReference type="InterPro" id="IPR051209">
    <property type="entry name" value="FAD-bind_Monooxygenase_sf"/>
</dbReference>
<dbReference type="EMBL" id="JBHSXS010000010">
    <property type="protein sequence ID" value="MFC6881850.1"/>
    <property type="molecule type" value="Genomic_DNA"/>
</dbReference>
<dbReference type="SUPFAM" id="SSF51905">
    <property type="entry name" value="FAD/NAD(P)-binding domain"/>
    <property type="match status" value="1"/>
</dbReference>